<gene>
    <name evidence="2" type="ORF">EHUX00137_LOCUS20917</name>
</gene>
<protein>
    <submittedName>
        <fullName evidence="2">Uncharacterized protein</fullName>
    </submittedName>
</protein>
<feature type="compositionally biased region" description="Basic and acidic residues" evidence="1">
    <location>
        <begin position="413"/>
        <end position="426"/>
    </location>
</feature>
<dbReference type="SUPFAM" id="SSF52047">
    <property type="entry name" value="RNI-like"/>
    <property type="match status" value="1"/>
</dbReference>
<dbReference type="EMBL" id="HBIR01027111">
    <property type="protein sequence ID" value="CAE0554910.1"/>
    <property type="molecule type" value="Transcribed_RNA"/>
</dbReference>
<feature type="compositionally biased region" description="Basic residues" evidence="1">
    <location>
        <begin position="438"/>
        <end position="453"/>
    </location>
</feature>
<organism evidence="2">
    <name type="scientific">Emiliania huxleyi</name>
    <name type="common">Coccolithophore</name>
    <name type="synonym">Pontosphaera huxleyi</name>
    <dbReference type="NCBI Taxonomy" id="2903"/>
    <lineage>
        <taxon>Eukaryota</taxon>
        <taxon>Haptista</taxon>
        <taxon>Haptophyta</taxon>
        <taxon>Prymnesiophyceae</taxon>
        <taxon>Isochrysidales</taxon>
        <taxon>Noelaerhabdaceae</taxon>
        <taxon>Emiliania</taxon>
    </lineage>
</organism>
<dbReference type="Gene3D" id="3.80.10.10">
    <property type="entry name" value="Ribonuclease Inhibitor"/>
    <property type="match status" value="1"/>
</dbReference>
<dbReference type="SMART" id="SM00368">
    <property type="entry name" value="LRR_RI"/>
    <property type="match status" value="4"/>
</dbReference>
<feature type="compositionally biased region" description="Basic residues" evidence="1">
    <location>
        <begin position="312"/>
        <end position="321"/>
    </location>
</feature>
<name>A0A7S3SIC3_EMIHU</name>
<dbReference type="InterPro" id="IPR052394">
    <property type="entry name" value="LRR-containing"/>
</dbReference>
<dbReference type="InterPro" id="IPR032675">
    <property type="entry name" value="LRR_dom_sf"/>
</dbReference>
<sequence length="453" mass="47818">MAPSCDRGQCSVGESGVASLRRGLRGNETLTHLGLRYVNLPRADNSDSSLEPPFSLARLLEEATGLTSLDLAFNIAQGSGHAVEDLQRALGSATRLRTLSLARCCVGGWRRARAVARGLAASTSITAIDLSHNGLGAAAPPPPPAGQQGSPRPFISMAVEALCRAVRANGALRVLRLAHNALGDDASAAVVLSALSSSSLASLDLRSNGVTPARLRDLFSALYAAGAQWLPAVPPPAAHLRRPLEAWLATAAAAAAAAATATGSGWLCEAAPPRHLPGPFHDLPRSRLRRRAARRRPPFQRDARGGGERGSGRRRRRRRGLCRLGRGGRPGWSTAQRRVVASRRSRAALSTAAHRRPIAQQWLPPASRRGHCRARRGRVDGRAHGHAHGHGRVLGLVTPAALGDRIAVASPHADGHRRAAAQRDARVAPAAPSVPAGRRGRRGRRLCLRRGAS</sequence>
<dbReference type="InterPro" id="IPR001611">
    <property type="entry name" value="Leu-rich_rpt"/>
</dbReference>
<feature type="region of interest" description="Disordered" evidence="1">
    <location>
        <begin position="411"/>
        <end position="453"/>
    </location>
</feature>
<dbReference type="Pfam" id="PF13516">
    <property type="entry name" value="LRR_6"/>
    <property type="match status" value="1"/>
</dbReference>
<feature type="compositionally biased region" description="Basic residues" evidence="1">
    <location>
        <begin position="286"/>
        <end position="298"/>
    </location>
</feature>
<feature type="region of interest" description="Disordered" evidence="1">
    <location>
        <begin position="277"/>
        <end position="335"/>
    </location>
</feature>
<feature type="compositionally biased region" description="Basic and acidic residues" evidence="1">
    <location>
        <begin position="299"/>
        <end position="311"/>
    </location>
</feature>
<reference evidence="2" key="1">
    <citation type="submission" date="2021-01" db="EMBL/GenBank/DDBJ databases">
        <authorList>
            <person name="Corre E."/>
            <person name="Pelletier E."/>
            <person name="Niang G."/>
            <person name="Scheremetjew M."/>
            <person name="Finn R."/>
            <person name="Kale V."/>
            <person name="Holt S."/>
            <person name="Cochrane G."/>
            <person name="Meng A."/>
            <person name="Brown T."/>
            <person name="Cohen L."/>
        </authorList>
    </citation>
    <scope>NUCLEOTIDE SEQUENCE</scope>
    <source>
        <strain evidence="2">379</strain>
    </source>
</reference>
<feature type="compositionally biased region" description="Low complexity" evidence="1">
    <location>
        <begin position="427"/>
        <end position="437"/>
    </location>
</feature>
<evidence type="ECO:0000313" key="2">
    <source>
        <dbReference type="EMBL" id="CAE0554910.1"/>
    </source>
</evidence>
<dbReference type="AlphaFoldDB" id="A0A7S3SIC3"/>
<accession>A0A7S3SIC3</accession>
<dbReference type="PANTHER" id="PTHR24114">
    <property type="entry name" value="LEUCINE RICH REPEAT FAMILY PROTEIN"/>
    <property type="match status" value="1"/>
</dbReference>
<proteinExistence type="predicted"/>
<dbReference type="PANTHER" id="PTHR24114:SF2">
    <property type="entry name" value="F-BOX DOMAIN-CONTAINING PROTEIN-RELATED"/>
    <property type="match status" value="1"/>
</dbReference>
<evidence type="ECO:0000256" key="1">
    <source>
        <dbReference type="SAM" id="MobiDB-lite"/>
    </source>
</evidence>